<name>L9L585_TUPCH</name>
<dbReference type="AlphaFoldDB" id="L9L585"/>
<dbReference type="SUPFAM" id="SSF51735">
    <property type="entry name" value="NAD(P)-binding Rossmann-fold domains"/>
    <property type="match status" value="1"/>
</dbReference>
<dbReference type="EC" id="4.2.1.47" evidence="4"/>
<evidence type="ECO:0000256" key="1">
    <source>
        <dbReference type="ARBA" id="ARBA00001937"/>
    </source>
</evidence>
<dbReference type="Gene3D" id="3.40.50.720">
    <property type="entry name" value="NAD(P)-binding Rossmann-like Domain"/>
    <property type="match status" value="1"/>
</dbReference>
<evidence type="ECO:0000256" key="4">
    <source>
        <dbReference type="ARBA" id="ARBA00011989"/>
    </source>
</evidence>
<dbReference type="PANTHER" id="PTHR43715:SF1">
    <property type="entry name" value="GDP-MANNOSE 4,6 DEHYDRATASE"/>
    <property type="match status" value="1"/>
</dbReference>
<dbReference type="UniPathway" id="UPA00128">
    <property type="reaction ID" value="UER00190"/>
</dbReference>
<dbReference type="InParanoid" id="L9L585"/>
<keyword evidence="5" id="KW-0456">Lyase</keyword>
<feature type="domain" description="NAD(P)-binding" evidence="7">
    <location>
        <begin position="21"/>
        <end position="123"/>
    </location>
</feature>
<dbReference type="InterPro" id="IPR036291">
    <property type="entry name" value="NAD(P)-bd_dom_sf"/>
</dbReference>
<dbReference type="EMBL" id="KB320499">
    <property type="protein sequence ID" value="ELW70340.1"/>
    <property type="molecule type" value="Genomic_DNA"/>
</dbReference>
<dbReference type="GO" id="GO:0042351">
    <property type="term" value="P:'de novo' GDP-L-fucose biosynthetic process"/>
    <property type="evidence" value="ECO:0007669"/>
    <property type="project" value="UniProtKB-UniPathway"/>
</dbReference>
<evidence type="ECO:0000256" key="3">
    <source>
        <dbReference type="ARBA" id="ARBA00009263"/>
    </source>
</evidence>
<dbReference type="Gene3D" id="3.90.25.10">
    <property type="entry name" value="UDP-galactose 4-epimerase, domain 1"/>
    <property type="match status" value="1"/>
</dbReference>
<dbReference type="Proteomes" id="UP000011518">
    <property type="component" value="Unassembled WGS sequence"/>
</dbReference>
<protein>
    <recommendedName>
        <fullName evidence="4">GDP-mannose 4,6-dehydratase</fullName>
        <ecNumber evidence="4">4.2.1.47</ecNumber>
    </recommendedName>
    <alternativeName>
        <fullName evidence="6">GDP-D-mannose dehydratase</fullName>
    </alternativeName>
</protein>
<comment type="similarity">
    <text evidence="3">Belongs to the NAD(P)-dependent epimerase/dehydratase family. GDP-mannose 4,6-dehydratase subfamily.</text>
</comment>
<comment type="cofactor">
    <cofactor evidence="1">
        <name>NADP(+)</name>
        <dbReference type="ChEBI" id="CHEBI:58349"/>
    </cofactor>
</comment>
<reference evidence="9" key="1">
    <citation type="submission" date="2012-07" db="EMBL/GenBank/DDBJ databases">
        <title>Genome of the Chinese tree shrew, a rising model animal genetically related to primates.</title>
        <authorList>
            <person name="Zhang G."/>
            <person name="Fan Y."/>
            <person name="Yao Y."/>
            <person name="Huang Z."/>
        </authorList>
    </citation>
    <scope>NUCLEOTIDE SEQUENCE [LARGE SCALE GENOMIC DNA]</scope>
</reference>
<proteinExistence type="inferred from homology"/>
<gene>
    <name evidence="8" type="ORF">TREES_T100006281</name>
</gene>
<comment type="pathway">
    <text evidence="2">Nucleotide-sugar biosynthesis; GDP-L-fucose biosynthesis via de novo pathway; GDP-L-fucose from GDP-alpha-D-mannose: step 1/2.</text>
</comment>
<dbReference type="InterPro" id="IPR006368">
    <property type="entry name" value="GDP_Man_deHydtase"/>
</dbReference>
<feature type="domain" description="NAD(P)-binding" evidence="7">
    <location>
        <begin position="171"/>
        <end position="215"/>
    </location>
</feature>
<evidence type="ECO:0000256" key="2">
    <source>
        <dbReference type="ARBA" id="ARBA00004912"/>
    </source>
</evidence>
<dbReference type="Pfam" id="PF16363">
    <property type="entry name" value="GDP_Man_Dehyd"/>
    <property type="match status" value="2"/>
</dbReference>
<sequence>MVFPCQISVYFDIFAILGDIMISFDLAEYTADVDGVGTLRLLDAVKTCGLINSVKFYQASTSELYGKVQEIPQKETTPFYPRSPYGAAKLYAYWIVVNFREAYDLFAVNGILFNHESPRRGDGNQVKSRTILTWNLEADEEPGASVSSLSGETLTLSEDTVILIDVFWCLTGANFVTRKISRSVAKIYLGQLECFSLGNLDAKRDWGHAKDYVELSPQRLLRSLTGPKAIQGIEIIGVDLEVHLNLTLYPSTCFCQGAQTEKQYNYVQKEVQLPNIRHLFCARHFTEDLIHIAFYNRHRSPERQMVCLRCPDKATQGSGMFSDTFASPGLVPGP</sequence>
<dbReference type="InterPro" id="IPR016040">
    <property type="entry name" value="NAD(P)-bd_dom"/>
</dbReference>
<dbReference type="GO" id="GO:0008446">
    <property type="term" value="F:GDP-mannose 4,6-dehydratase activity"/>
    <property type="evidence" value="ECO:0007669"/>
    <property type="project" value="UniProtKB-EC"/>
</dbReference>
<evidence type="ECO:0000259" key="7">
    <source>
        <dbReference type="Pfam" id="PF16363"/>
    </source>
</evidence>
<evidence type="ECO:0000313" key="9">
    <source>
        <dbReference type="Proteomes" id="UP000011518"/>
    </source>
</evidence>
<dbReference type="FunFam" id="3.40.50.720:FF:000924">
    <property type="entry name" value="GDP-mannose 4,6 dehydratase"/>
    <property type="match status" value="1"/>
</dbReference>
<organism evidence="8 9">
    <name type="scientific">Tupaia chinensis</name>
    <name type="common">Chinese tree shrew</name>
    <name type="synonym">Tupaia belangeri chinensis</name>
    <dbReference type="NCBI Taxonomy" id="246437"/>
    <lineage>
        <taxon>Eukaryota</taxon>
        <taxon>Metazoa</taxon>
        <taxon>Chordata</taxon>
        <taxon>Craniata</taxon>
        <taxon>Vertebrata</taxon>
        <taxon>Euteleostomi</taxon>
        <taxon>Mammalia</taxon>
        <taxon>Eutheria</taxon>
        <taxon>Euarchontoglires</taxon>
        <taxon>Scandentia</taxon>
        <taxon>Tupaiidae</taxon>
        <taxon>Tupaia</taxon>
    </lineage>
</organism>
<reference evidence="9" key="2">
    <citation type="journal article" date="2013" name="Nat. Commun.">
        <title>Genome of the Chinese tree shrew.</title>
        <authorList>
            <person name="Fan Y."/>
            <person name="Huang Z.Y."/>
            <person name="Cao C.C."/>
            <person name="Chen C.S."/>
            <person name="Chen Y.X."/>
            <person name="Fan D.D."/>
            <person name="He J."/>
            <person name="Hou H.L."/>
            <person name="Hu L."/>
            <person name="Hu X.T."/>
            <person name="Jiang X.T."/>
            <person name="Lai R."/>
            <person name="Lang Y.S."/>
            <person name="Liang B."/>
            <person name="Liao S.G."/>
            <person name="Mu D."/>
            <person name="Ma Y.Y."/>
            <person name="Niu Y.Y."/>
            <person name="Sun X.Q."/>
            <person name="Xia J.Q."/>
            <person name="Xiao J."/>
            <person name="Xiong Z.Q."/>
            <person name="Xu L."/>
            <person name="Yang L."/>
            <person name="Zhang Y."/>
            <person name="Zhao W."/>
            <person name="Zhao X.D."/>
            <person name="Zheng Y.T."/>
            <person name="Zhou J.M."/>
            <person name="Zhu Y.B."/>
            <person name="Zhang G.J."/>
            <person name="Wang J."/>
            <person name="Yao Y.G."/>
        </authorList>
    </citation>
    <scope>NUCLEOTIDE SEQUENCE [LARGE SCALE GENOMIC DNA]</scope>
</reference>
<keyword evidence="9" id="KW-1185">Reference proteome</keyword>
<evidence type="ECO:0000313" key="8">
    <source>
        <dbReference type="EMBL" id="ELW70340.1"/>
    </source>
</evidence>
<dbReference type="STRING" id="246437.L9L585"/>
<accession>L9L585</accession>
<dbReference type="PANTHER" id="PTHR43715">
    <property type="entry name" value="GDP-MANNOSE 4,6-DEHYDRATASE"/>
    <property type="match status" value="1"/>
</dbReference>
<evidence type="ECO:0000256" key="6">
    <source>
        <dbReference type="ARBA" id="ARBA00031085"/>
    </source>
</evidence>
<evidence type="ECO:0000256" key="5">
    <source>
        <dbReference type="ARBA" id="ARBA00023239"/>
    </source>
</evidence>